<reference evidence="3 4" key="1">
    <citation type="journal article" date="2012" name="Proc. Natl. Acad. Sci. U.S.A.">
        <title>Genome and physiology of a model Epsilonproteobacterium responsible for sulfide detoxification in marine oxygen depletion zones.</title>
        <authorList>
            <person name="Grote J."/>
            <person name="Schott T."/>
            <person name="Bruckner C.G."/>
            <person name="Glockner F.O."/>
            <person name="Jost G."/>
            <person name="Teeling H."/>
            <person name="Labrenz M."/>
            <person name="Jurgens K."/>
        </authorList>
    </citation>
    <scope>NUCLEOTIDE SEQUENCE [LARGE SCALE GENOMIC DNA]</scope>
    <source>
        <strain evidence="3 4">GD1</strain>
    </source>
</reference>
<comment type="caution">
    <text evidence="3">The sequence shown here is derived from an EMBL/GenBank/DDBJ whole genome shotgun (WGS) entry which is preliminary data.</text>
</comment>
<name>H1FXY3_SULGG</name>
<dbReference type="PATRIC" id="fig|929558.5.peg.960"/>
<evidence type="ECO:0000259" key="2">
    <source>
        <dbReference type="Pfam" id="PF02470"/>
    </source>
</evidence>
<dbReference type="STRING" id="929558.SMGD1_0964"/>
<dbReference type="EMBL" id="AFRZ01000001">
    <property type="protein sequence ID" value="EHP29490.1"/>
    <property type="molecule type" value="Genomic_DNA"/>
</dbReference>
<gene>
    <name evidence="3" type="ORF">SMGD1_0964</name>
</gene>
<dbReference type="HOGENOM" id="CLU_894075_0_0_7"/>
<organism evidence="3 4">
    <name type="scientific">Sulfurimonas gotlandica (strain DSM 19862 / JCM 16533 / GD1)</name>
    <dbReference type="NCBI Taxonomy" id="929558"/>
    <lineage>
        <taxon>Bacteria</taxon>
        <taxon>Pseudomonadati</taxon>
        <taxon>Campylobacterota</taxon>
        <taxon>Epsilonproteobacteria</taxon>
        <taxon>Campylobacterales</taxon>
        <taxon>Sulfurimonadaceae</taxon>
        <taxon>Sulfurimonas</taxon>
    </lineage>
</organism>
<feature type="domain" description="Mce/MlaD" evidence="2">
    <location>
        <begin position="39"/>
        <end position="111"/>
    </location>
</feature>
<dbReference type="InterPro" id="IPR003399">
    <property type="entry name" value="Mce/MlaD"/>
</dbReference>
<dbReference type="RefSeq" id="WP_008340783.1">
    <property type="nucleotide sequence ID" value="NZ_AFRZ01000001.1"/>
</dbReference>
<feature type="transmembrane region" description="Helical" evidence="1">
    <location>
        <begin position="6"/>
        <end position="29"/>
    </location>
</feature>
<evidence type="ECO:0000313" key="4">
    <source>
        <dbReference type="Proteomes" id="UP000006431"/>
    </source>
</evidence>
<keyword evidence="4" id="KW-1185">Reference proteome</keyword>
<dbReference type="Proteomes" id="UP000006431">
    <property type="component" value="Unassembled WGS sequence"/>
</dbReference>
<dbReference type="Pfam" id="PF02470">
    <property type="entry name" value="MlaD"/>
    <property type="match status" value="1"/>
</dbReference>
<proteinExistence type="predicted"/>
<sequence length="311" mass="34670">MQYSKMKLAVGIFVISLFITIITFLYLVLEDKGTFNKRYNYHFTTDSASFFSVGMPLKFSGFDIGVIDNISLNDDGTVYMTFSVDEHNRRWMTDGTVLMIIKPLIGSAHIEVYSVIDNEVLEADAELQMLQNDDINDMISKLEPAVNKIISIINNIDAITAYIAKDDSDLMLTLQNIKKFTADLSNSDSLLTSITGDKKSTQSIIASLNKTTEIMKELQKISKDISKTTSTLDSSIVTPASSAIKELDKIMKDVKQKLDALDGTVKAVGTYDKDLVDLKEQISVSVQKSNQIMDKVDALMQDEQKQEVTLP</sequence>
<evidence type="ECO:0000313" key="3">
    <source>
        <dbReference type="EMBL" id="EHP29490.1"/>
    </source>
</evidence>
<dbReference type="PANTHER" id="PTHR33371:SF4">
    <property type="entry name" value="INTERMEMBRANE PHOSPHOLIPID TRANSPORT SYSTEM BINDING PROTEIN MLAD"/>
    <property type="match status" value="1"/>
</dbReference>
<dbReference type="eggNOG" id="COG1463">
    <property type="taxonomic scope" value="Bacteria"/>
</dbReference>
<dbReference type="PANTHER" id="PTHR33371">
    <property type="entry name" value="INTERMEMBRANE PHOSPHOLIPID TRANSPORT SYSTEM BINDING PROTEIN MLAD-RELATED"/>
    <property type="match status" value="1"/>
</dbReference>
<keyword evidence="1" id="KW-0472">Membrane</keyword>
<accession>H1FXY3</accession>
<evidence type="ECO:0000256" key="1">
    <source>
        <dbReference type="SAM" id="Phobius"/>
    </source>
</evidence>
<dbReference type="AlphaFoldDB" id="H1FXY3"/>
<protein>
    <submittedName>
        <fullName evidence="3">ABC-type transport system, periplasmic component</fullName>
    </submittedName>
</protein>
<keyword evidence="1" id="KW-1133">Transmembrane helix</keyword>
<keyword evidence="1" id="KW-0812">Transmembrane</keyword>
<dbReference type="OrthoDB" id="5372112at2"/>
<dbReference type="InterPro" id="IPR052336">
    <property type="entry name" value="MlaD_Phospholipid_Transporter"/>
</dbReference>